<dbReference type="AlphaFoldDB" id="A0A382VIA6"/>
<dbReference type="NCBIfam" id="TIGR00326">
    <property type="entry name" value="eubact_ribD"/>
    <property type="match status" value="1"/>
</dbReference>
<comment type="pathway">
    <text evidence="2">Cofactor biosynthesis; riboflavin biosynthesis; 5-amino-6-(D-ribitylamino)uracil from GTP: step 3/4.</text>
</comment>
<evidence type="ECO:0000256" key="5">
    <source>
        <dbReference type="ARBA" id="ARBA00022833"/>
    </source>
</evidence>
<protein>
    <recommendedName>
        <fullName evidence="7">CMP/dCMP-type deaminase domain-containing protein</fullName>
    </recommendedName>
</protein>
<comment type="pathway">
    <text evidence="1">Cofactor biosynthesis; riboflavin biosynthesis; 5-amino-6-(D-ribitylamino)uracil from GTP: step 2/4.</text>
</comment>
<dbReference type="PANTHER" id="PTHR11079:SF162">
    <property type="entry name" value="RIBOFLAVIN BIOSYNTHESIS PROTEIN PYRD, CHLOROPLASTIC"/>
    <property type="match status" value="1"/>
</dbReference>
<dbReference type="Pfam" id="PF00383">
    <property type="entry name" value="dCMP_cyt_deam_1"/>
    <property type="match status" value="1"/>
</dbReference>
<dbReference type="InterPro" id="IPR004794">
    <property type="entry name" value="Eubact_RibD"/>
</dbReference>
<dbReference type="InterPro" id="IPR016192">
    <property type="entry name" value="APOBEC/CMP_deaminase_Zn-bd"/>
</dbReference>
<dbReference type="UniPathway" id="UPA00275">
    <property type="reaction ID" value="UER00401"/>
</dbReference>
<keyword evidence="4" id="KW-0479">Metal-binding</keyword>
<reference evidence="8" key="1">
    <citation type="submission" date="2018-05" db="EMBL/GenBank/DDBJ databases">
        <authorList>
            <person name="Lanie J.A."/>
            <person name="Ng W.-L."/>
            <person name="Kazmierczak K.M."/>
            <person name="Andrzejewski T.M."/>
            <person name="Davidsen T.M."/>
            <person name="Wayne K.J."/>
            <person name="Tettelin H."/>
            <person name="Glass J.I."/>
            <person name="Rusch D."/>
            <person name="Podicherti R."/>
            <person name="Tsui H.-C.T."/>
            <person name="Winkler M.E."/>
        </authorList>
    </citation>
    <scope>NUCLEOTIDE SEQUENCE</scope>
</reference>
<dbReference type="Pfam" id="PF01872">
    <property type="entry name" value="RibD_C"/>
    <property type="match status" value="1"/>
</dbReference>
<dbReference type="InterPro" id="IPR002125">
    <property type="entry name" value="CMP_dCMP_dom"/>
</dbReference>
<dbReference type="Gene3D" id="3.40.430.10">
    <property type="entry name" value="Dihydrofolate Reductase, subunit A"/>
    <property type="match status" value="1"/>
</dbReference>
<keyword evidence="5" id="KW-0862">Zinc</keyword>
<dbReference type="SUPFAM" id="SSF53597">
    <property type="entry name" value="Dihydrofolate reductase-like"/>
    <property type="match status" value="1"/>
</dbReference>
<sequence>MFPKKHKTNTKHKYFMKLAYNQASRILGNTGENPAVGCVIVKNNELISLAHTNFNGRPHAERIALSNKKINFKGSLLYSTLEPCSHYGKTSPCTNIIKKQNIKKVYFSKFDPDKRSFKKAKKKLNKYNIKTFENVHKYAGDSFYKDFDIMKRTNNIFISSKLATSKDLFISDKYNKWITNIYSRGRVHLLRANHDSILTTSKTILKDDPMLDCRIDGLQKYSPKRFVIDKNLTIPMTSKIIRTANKISTCV</sequence>
<dbReference type="GO" id="GO:0008835">
    <property type="term" value="F:diaminohydroxyphosphoribosylaminopyrimidine deaminase activity"/>
    <property type="evidence" value="ECO:0007669"/>
    <property type="project" value="InterPro"/>
</dbReference>
<dbReference type="GO" id="GO:0008703">
    <property type="term" value="F:5-amino-6-(5-phosphoribosylamino)uracil reductase activity"/>
    <property type="evidence" value="ECO:0007669"/>
    <property type="project" value="InterPro"/>
</dbReference>
<name>A0A382VIA6_9ZZZZ</name>
<dbReference type="InterPro" id="IPR002734">
    <property type="entry name" value="RibDG_C"/>
</dbReference>
<keyword evidence="6" id="KW-0511">Multifunctional enzyme</keyword>
<evidence type="ECO:0000256" key="1">
    <source>
        <dbReference type="ARBA" id="ARBA00004882"/>
    </source>
</evidence>
<dbReference type="GO" id="GO:0008270">
    <property type="term" value="F:zinc ion binding"/>
    <property type="evidence" value="ECO:0007669"/>
    <property type="project" value="InterPro"/>
</dbReference>
<dbReference type="InterPro" id="IPR016193">
    <property type="entry name" value="Cytidine_deaminase-like"/>
</dbReference>
<dbReference type="GO" id="GO:0009231">
    <property type="term" value="P:riboflavin biosynthetic process"/>
    <property type="evidence" value="ECO:0007669"/>
    <property type="project" value="UniProtKB-UniPathway"/>
</dbReference>
<accession>A0A382VIA6</accession>
<evidence type="ECO:0000256" key="3">
    <source>
        <dbReference type="ARBA" id="ARBA00022619"/>
    </source>
</evidence>
<dbReference type="CDD" id="cd01284">
    <property type="entry name" value="Riboflavin_deaminase-reductase"/>
    <property type="match status" value="1"/>
</dbReference>
<dbReference type="Gene3D" id="3.40.140.10">
    <property type="entry name" value="Cytidine Deaminase, domain 2"/>
    <property type="match status" value="1"/>
</dbReference>
<evidence type="ECO:0000256" key="2">
    <source>
        <dbReference type="ARBA" id="ARBA00004910"/>
    </source>
</evidence>
<dbReference type="InterPro" id="IPR024072">
    <property type="entry name" value="DHFR-like_dom_sf"/>
</dbReference>
<keyword evidence="3" id="KW-0686">Riboflavin biosynthesis</keyword>
<dbReference type="PROSITE" id="PS00903">
    <property type="entry name" value="CYT_DCMP_DEAMINASES_1"/>
    <property type="match status" value="1"/>
</dbReference>
<dbReference type="EMBL" id="UINC01152167">
    <property type="protein sequence ID" value="SVD46204.1"/>
    <property type="molecule type" value="Genomic_DNA"/>
</dbReference>
<dbReference type="SUPFAM" id="SSF53927">
    <property type="entry name" value="Cytidine deaminase-like"/>
    <property type="match status" value="1"/>
</dbReference>
<organism evidence="8">
    <name type="scientific">marine metagenome</name>
    <dbReference type="NCBI Taxonomy" id="408172"/>
    <lineage>
        <taxon>unclassified sequences</taxon>
        <taxon>metagenomes</taxon>
        <taxon>ecological metagenomes</taxon>
    </lineage>
</organism>
<proteinExistence type="predicted"/>
<evidence type="ECO:0000259" key="7">
    <source>
        <dbReference type="PROSITE" id="PS51747"/>
    </source>
</evidence>
<evidence type="ECO:0000256" key="4">
    <source>
        <dbReference type="ARBA" id="ARBA00022723"/>
    </source>
</evidence>
<evidence type="ECO:0000256" key="6">
    <source>
        <dbReference type="ARBA" id="ARBA00023268"/>
    </source>
</evidence>
<dbReference type="PROSITE" id="PS51747">
    <property type="entry name" value="CYT_DCMP_DEAMINASES_2"/>
    <property type="match status" value="1"/>
</dbReference>
<feature type="domain" description="CMP/dCMP-type deaminase" evidence="7">
    <location>
        <begin position="10"/>
        <end position="120"/>
    </location>
</feature>
<evidence type="ECO:0000313" key="8">
    <source>
        <dbReference type="EMBL" id="SVD46204.1"/>
    </source>
</evidence>
<dbReference type="PANTHER" id="PTHR11079">
    <property type="entry name" value="CYTOSINE DEAMINASE FAMILY MEMBER"/>
    <property type="match status" value="1"/>
</dbReference>
<feature type="non-terminal residue" evidence="8">
    <location>
        <position position="251"/>
    </location>
</feature>
<gene>
    <name evidence="8" type="ORF">METZ01_LOCUS399058</name>
</gene>